<dbReference type="Pfam" id="PF00664">
    <property type="entry name" value="ABC_membrane"/>
    <property type="match status" value="1"/>
</dbReference>
<dbReference type="Proteomes" id="UP000728032">
    <property type="component" value="Unassembled WGS sequence"/>
</dbReference>
<feature type="compositionally biased region" description="Polar residues" evidence="11">
    <location>
        <begin position="337"/>
        <end position="349"/>
    </location>
</feature>
<evidence type="ECO:0000256" key="1">
    <source>
        <dbReference type="ARBA" id="ARBA00004127"/>
    </source>
</evidence>
<keyword evidence="8 12" id="KW-1133">Transmembrane helix</keyword>
<dbReference type="InterPro" id="IPR011527">
    <property type="entry name" value="ABC1_TM_dom"/>
</dbReference>
<feature type="transmembrane region" description="Helical" evidence="12">
    <location>
        <begin position="655"/>
        <end position="676"/>
    </location>
</feature>
<evidence type="ECO:0000259" key="13">
    <source>
        <dbReference type="PROSITE" id="PS50893"/>
    </source>
</evidence>
<evidence type="ECO:0000256" key="12">
    <source>
        <dbReference type="SAM" id="Phobius"/>
    </source>
</evidence>
<keyword evidence="3" id="KW-0813">Transport</keyword>
<feature type="compositionally biased region" description="Polar residues" evidence="11">
    <location>
        <begin position="72"/>
        <end position="84"/>
    </location>
</feature>
<dbReference type="FunFam" id="3.40.50.300:FF:000997">
    <property type="entry name" value="Multidrug resistance-associated protein 1"/>
    <property type="match status" value="1"/>
</dbReference>
<feature type="transmembrane region" description="Helical" evidence="12">
    <location>
        <begin position="445"/>
        <end position="465"/>
    </location>
</feature>
<evidence type="ECO:0000259" key="14">
    <source>
        <dbReference type="PROSITE" id="PS50929"/>
    </source>
</evidence>
<dbReference type="CDD" id="cd18599">
    <property type="entry name" value="ABC_6TM_MRP5_8_9_D2"/>
    <property type="match status" value="1"/>
</dbReference>
<dbReference type="GO" id="GO:0005524">
    <property type="term" value="F:ATP binding"/>
    <property type="evidence" value="ECO:0007669"/>
    <property type="project" value="UniProtKB-KW"/>
</dbReference>
<dbReference type="SMART" id="SM00382">
    <property type="entry name" value="AAA"/>
    <property type="match status" value="2"/>
</dbReference>
<dbReference type="SUPFAM" id="SSF90123">
    <property type="entry name" value="ABC transporter transmembrane region"/>
    <property type="match status" value="1"/>
</dbReference>
<keyword evidence="9 12" id="KW-0472">Membrane</keyword>
<evidence type="ECO:0000256" key="8">
    <source>
        <dbReference type="ARBA" id="ARBA00022989"/>
    </source>
</evidence>
<comment type="subcellular location">
    <subcellularLocation>
        <location evidence="1">Endomembrane system</location>
        <topology evidence="1">Multi-pass membrane protein</topology>
    </subcellularLocation>
</comment>
<dbReference type="InterPro" id="IPR050173">
    <property type="entry name" value="ABC_transporter_C-like"/>
</dbReference>
<dbReference type="FunFam" id="3.40.50.300:FF:000163">
    <property type="entry name" value="Multidrug resistance-associated protein member 4"/>
    <property type="match status" value="1"/>
</dbReference>
<organism evidence="15">
    <name type="scientific">Oppiella nova</name>
    <dbReference type="NCBI Taxonomy" id="334625"/>
    <lineage>
        <taxon>Eukaryota</taxon>
        <taxon>Metazoa</taxon>
        <taxon>Ecdysozoa</taxon>
        <taxon>Arthropoda</taxon>
        <taxon>Chelicerata</taxon>
        <taxon>Arachnida</taxon>
        <taxon>Acari</taxon>
        <taxon>Acariformes</taxon>
        <taxon>Sarcoptiformes</taxon>
        <taxon>Oribatida</taxon>
        <taxon>Brachypylina</taxon>
        <taxon>Oppioidea</taxon>
        <taxon>Oppiidae</taxon>
        <taxon>Oppiella</taxon>
    </lineage>
</organism>
<dbReference type="Pfam" id="PF00005">
    <property type="entry name" value="ABC_tran"/>
    <property type="match status" value="2"/>
</dbReference>
<gene>
    <name evidence="15" type="ORF">ONB1V03_LOCUS7437</name>
</gene>
<dbReference type="SUPFAM" id="SSF52540">
    <property type="entry name" value="P-loop containing nucleoside triphosphate hydrolases"/>
    <property type="match status" value="2"/>
</dbReference>
<dbReference type="GO" id="GO:0016887">
    <property type="term" value="F:ATP hydrolysis activity"/>
    <property type="evidence" value="ECO:0007669"/>
    <property type="project" value="InterPro"/>
</dbReference>
<dbReference type="EMBL" id="OC918615">
    <property type="protein sequence ID" value="CAD7649729.1"/>
    <property type="molecule type" value="Genomic_DNA"/>
</dbReference>
<dbReference type="InterPro" id="IPR003593">
    <property type="entry name" value="AAA+_ATPase"/>
</dbReference>
<evidence type="ECO:0000256" key="7">
    <source>
        <dbReference type="ARBA" id="ARBA00022840"/>
    </source>
</evidence>
<dbReference type="CDD" id="cd03250">
    <property type="entry name" value="ABCC_MRP_domain1"/>
    <property type="match status" value="1"/>
</dbReference>
<keyword evidence="10" id="KW-0325">Glycoprotein</keyword>
<feature type="domain" description="ABC transporter" evidence="13">
    <location>
        <begin position="743"/>
        <end position="978"/>
    </location>
</feature>
<dbReference type="PROSITE" id="PS50929">
    <property type="entry name" value="ABC_TM1F"/>
    <property type="match status" value="1"/>
</dbReference>
<reference evidence="15" key="1">
    <citation type="submission" date="2020-11" db="EMBL/GenBank/DDBJ databases">
        <authorList>
            <person name="Tran Van P."/>
        </authorList>
    </citation>
    <scope>NUCLEOTIDE SEQUENCE</scope>
</reference>
<name>A0A7R9LXF7_9ACAR</name>
<dbReference type="PANTHER" id="PTHR24223">
    <property type="entry name" value="ATP-BINDING CASSETTE SUB-FAMILY C"/>
    <property type="match status" value="1"/>
</dbReference>
<evidence type="ECO:0000256" key="3">
    <source>
        <dbReference type="ARBA" id="ARBA00022448"/>
    </source>
</evidence>
<dbReference type="Gene3D" id="1.20.1560.10">
    <property type="entry name" value="ABC transporter type 1, transmembrane domain"/>
    <property type="match status" value="1"/>
</dbReference>
<evidence type="ECO:0000256" key="11">
    <source>
        <dbReference type="SAM" id="MobiDB-lite"/>
    </source>
</evidence>
<keyword evidence="16" id="KW-1185">Reference proteome</keyword>
<evidence type="ECO:0000313" key="16">
    <source>
        <dbReference type="Proteomes" id="UP000728032"/>
    </source>
</evidence>
<dbReference type="GO" id="GO:0012505">
    <property type="term" value="C:endomembrane system"/>
    <property type="evidence" value="ECO:0007669"/>
    <property type="project" value="UniProtKB-SubCell"/>
</dbReference>
<dbReference type="PANTHER" id="PTHR24223:SF447">
    <property type="entry name" value="MULTIDRUG RESISTANCE-ASSOCIATED PROTEIN 5"/>
    <property type="match status" value="1"/>
</dbReference>
<keyword evidence="6" id="KW-0547">Nucleotide-binding</keyword>
<protein>
    <submittedName>
        <fullName evidence="15">Uncharacterized protein</fullName>
    </submittedName>
</protein>
<dbReference type="PROSITE" id="PS50893">
    <property type="entry name" value="ABC_TRANSPORTER_2"/>
    <property type="match status" value="2"/>
</dbReference>
<dbReference type="InterPro" id="IPR036640">
    <property type="entry name" value="ABC1_TM_sf"/>
</dbReference>
<accession>A0A7R9LXF7</accession>
<sequence>MAAHGIRSLPIYLRDIINGRIALKRIEKVLLSADRKDYIRLTASPFTAIQLKRATLAWDTAPDIKSPESDPKSVNNTSVQPSTTSPLTHCLINVSIDIPKGTHVGIIGSVGSGKTALLHSLLGQTRLISGRVGLRGSVAYVSQDPWILNASVRHNITFGNEFDSKHYYDSVRCCALSADISALVADDQTEIGERGVTLSGGQRQRISLARAYYANKDIYLLDDPLSAVDRTVGQHIFNNCIKNGLKDKTVLLVTHQTECLEAMDFVIFIREGRVVNTGAHNELYDSDDEYRQLIDSSVMLAYSRHQEYSDSIGTNVRPLDDRNGINNSSDARPLPVRSNSRGTTSESAFTSKSFHNSMSGQLIMDEKLGTGSISLDTYKSYVKSGGGLLIIAFLMGWLALQAMTTSFANWWLGYWMAQGDGNATHTGAVKGHDILVNPNLKYYQTIYGISVVVILCATLALGYVFTKVTLNASSGLHDQVFDKVLKSPLSFFDTVPIGRVLNVFTRDMDEMDTQVPQALDGFLQRLMVVLCDLFIIIVVYPWFLMPFSALVAVFWLIHGMFRGAMRDLKRLECGLRSPIYSHITATIEGLPTIKAFNKQNQFVDRFRELIDSQSAPNFLYYCSVRWLSTRIDIICVFVSLFAAIFAISGKDSVGAPYAALALVLSIQLSGLLQFVIRLGEHSYYPFSGLLQFVIRLGVDAETRFTSVERIHMYIKGLTPEEDVITTEANRKPIDDNWPASGAISFRDVSMRYRLGLPLALNGITLDIRPQEKIGLIGRTGAGKSSIASVLFRLVGLTSGAVLIDDVDIGSVPLRELRARISIIPQDPLLIRGSIRKNLDPLDEFDSPTIMTALDSVGMRHRIDRLRDGIETTVNETSGANFSAGERQLLCMARTLLRRTRIMILDESMARMDGETTNAIHQTIRLAFVGCTVIKIAHRLATVRDCHRVMVMSEGRVVEFDRPDVLAANPDSFFSKMHSNVQQI</sequence>
<dbReference type="OrthoDB" id="6500128at2759"/>
<dbReference type="Gene3D" id="3.40.50.300">
    <property type="entry name" value="P-loop containing nucleotide triphosphate hydrolases"/>
    <property type="match status" value="2"/>
</dbReference>
<dbReference type="CDD" id="cd03244">
    <property type="entry name" value="ABCC_MRP_domain2"/>
    <property type="match status" value="1"/>
</dbReference>
<feature type="region of interest" description="Disordered" evidence="11">
    <location>
        <begin position="62"/>
        <end position="84"/>
    </location>
</feature>
<evidence type="ECO:0000256" key="10">
    <source>
        <dbReference type="ARBA" id="ARBA00023180"/>
    </source>
</evidence>
<dbReference type="InterPro" id="IPR017871">
    <property type="entry name" value="ABC_transporter-like_CS"/>
</dbReference>
<keyword evidence="7" id="KW-0067">ATP-binding</keyword>
<dbReference type="PROSITE" id="PS00211">
    <property type="entry name" value="ABC_TRANSPORTER_1"/>
    <property type="match status" value="2"/>
</dbReference>
<dbReference type="GO" id="GO:0140359">
    <property type="term" value="F:ABC-type transporter activity"/>
    <property type="evidence" value="ECO:0007669"/>
    <property type="project" value="InterPro"/>
</dbReference>
<feature type="domain" description="ABC transporter" evidence="13">
    <location>
        <begin position="74"/>
        <end position="296"/>
    </location>
</feature>
<dbReference type="InterPro" id="IPR027417">
    <property type="entry name" value="P-loop_NTPase"/>
</dbReference>
<feature type="domain" description="ABC transmembrane type-1" evidence="14">
    <location>
        <begin position="392"/>
        <end position="678"/>
    </location>
</feature>
<dbReference type="GO" id="GO:0016020">
    <property type="term" value="C:membrane"/>
    <property type="evidence" value="ECO:0007669"/>
    <property type="project" value="InterPro"/>
</dbReference>
<dbReference type="FunFam" id="1.20.1560.10:FF:000015">
    <property type="entry name" value="multidrug resistance-associated protein 5 isoform X1"/>
    <property type="match status" value="1"/>
</dbReference>
<comment type="similarity">
    <text evidence="2">Belongs to the ABC transporter superfamily. ABCC family. Conjugate transporter (TC 3.A.1.208) subfamily.</text>
</comment>
<evidence type="ECO:0000313" key="15">
    <source>
        <dbReference type="EMBL" id="CAD7649729.1"/>
    </source>
</evidence>
<evidence type="ECO:0000256" key="2">
    <source>
        <dbReference type="ARBA" id="ARBA00009726"/>
    </source>
</evidence>
<keyword evidence="5" id="KW-0677">Repeat</keyword>
<proteinExistence type="inferred from homology"/>
<feature type="transmembrane region" description="Helical" evidence="12">
    <location>
        <begin position="631"/>
        <end position="649"/>
    </location>
</feature>
<dbReference type="InterPro" id="IPR003439">
    <property type="entry name" value="ABC_transporter-like_ATP-bd"/>
</dbReference>
<evidence type="ECO:0000256" key="4">
    <source>
        <dbReference type="ARBA" id="ARBA00022692"/>
    </source>
</evidence>
<evidence type="ECO:0000256" key="5">
    <source>
        <dbReference type="ARBA" id="ARBA00022737"/>
    </source>
</evidence>
<dbReference type="AlphaFoldDB" id="A0A7R9LXF7"/>
<dbReference type="EMBL" id="CAJPVJ010003790">
    <property type="protein sequence ID" value="CAG2167943.1"/>
    <property type="molecule type" value="Genomic_DNA"/>
</dbReference>
<feature type="region of interest" description="Disordered" evidence="11">
    <location>
        <begin position="319"/>
        <end position="349"/>
    </location>
</feature>
<evidence type="ECO:0000256" key="9">
    <source>
        <dbReference type="ARBA" id="ARBA00023136"/>
    </source>
</evidence>
<evidence type="ECO:0000256" key="6">
    <source>
        <dbReference type="ARBA" id="ARBA00022741"/>
    </source>
</evidence>
<feature type="transmembrane region" description="Helical" evidence="12">
    <location>
        <begin position="388"/>
        <end position="412"/>
    </location>
</feature>
<keyword evidence="4 12" id="KW-0812">Transmembrane</keyword>